<keyword evidence="1" id="KW-0472">Membrane</keyword>
<dbReference type="AlphaFoldDB" id="A0AAD6TAR4"/>
<protein>
    <submittedName>
        <fullName evidence="2">Uncharacterized protein</fullName>
    </submittedName>
</protein>
<reference evidence="2" key="1">
    <citation type="submission" date="2023-03" db="EMBL/GenBank/DDBJ databases">
        <title>Massive genome expansion in bonnet fungi (Mycena s.s.) driven by repeated elements and novel gene families across ecological guilds.</title>
        <authorList>
            <consortium name="Lawrence Berkeley National Laboratory"/>
            <person name="Harder C.B."/>
            <person name="Miyauchi S."/>
            <person name="Viragh M."/>
            <person name="Kuo A."/>
            <person name="Thoen E."/>
            <person name="Andreopoulos B."/>
            <person name="Lu D."/>
            <person name="Skrede I."/>
            <person name="Drula E."/>
            <person name="Henrissat B."/>
            <person name="Morin E."/>
            <person name="Kohler A."/>
            <person name="Barry K."/>
            <person name="LaButti K."/>
            <person name="Morin E."/>
            <person name="Salamov A."/>
            <person name="Lipzen A."/>
            <person name="Mereny Z."/>
            <person name="Hegedus B."/>
            <person name="Baldrian P."/>
            <person name="Stursova M."/>
            <person name="Weitz H."/>
            <person name="Taylor A."/>
            <person name="Grigoriev I.V."/>
            <person name="Nagy L.G."/>
            <person name="Martin F."/>
            <person name="Kauserud H."/>
        </authorList>
    </citation>
    <scope>NUCLEOTIDE SEQUENCE</scope>
    <source>
        <strain evidence="2">CBHHK200</strain>
    </source>
</reference>
<sequence>MSPDVKDLKTANENFSPADPSVETLQLGVWKVSIAKNPAVLNLKARWHKIEILLPIFKRLTYDFLTLAPIFFPLLCLQMMFLRVVPTLKWHLLNRSLFLIEAGLTQGRFDTRTIALAVAAHTTFGCLIAILEYWRNQFEHIVQTRIVQHFEGILFKLKVTADLRMAKEFKNENNEKNPLNVQDVWYTYRCALQALGRVLSILAQLSYITTLVDTKKELLIYVILFLIKPFTKDLLQPSLWDKPWTATSTNPSFNRMESLKSIASDYKYKQETISNGKITEYLVEEYGKARQSLGDASASYPPAQYATRERVELGIVSALLGDLHMFYCFASAVLRPSRFILSKVLMLPKAGDLLVEEIDEFLEDLHNTHQQFDKNLVPFWPL</sequence>
<gene>
    <name evidence="2" type="ORF">C8F04DRAFT_111808</name>
</gene>
<keyword evidence="3" id="KW-1185">Reference proteome</keyword>
<evidence type="ECO:0000256" key="1">
    <source>
        <dbReference type="SAM" id="Phobius"/>
    </source>
</evidence>
<keyword evidence="1" id="KW-1133">Transmembrane helix</keyword>
<feature type="transmembrane region" description="Helical" evidence="1">
    <location>
        <begin position="64"/>
        <end position="85"/>
    </location>
</feature>
<evidence type="ECO:0000313" key="3">
    <source>
        <dbReference type="Proteomes" id="UP001218188"/>
    </source>
</evidence>
<accession>A0AAD6TAR4</accession>
<keyword evidence="1" id="KW-0812">Transmembrane</keyword>
<proteinExistence type="predicted"/>
<dbReference type="EMBL" id="JARJCM010000014">
    <property type="protein sequence ID" value="KAJ7041951.1"/>
    <property type="molecule type" value="Genomic_DNA"/>
</dbReference>
<organism evidence="2 3">
    <name type="scientific">Mycena alexandri</name>
    <dbReference type="NCBI Taxonomy" id="1745969"/>
    <lineage>
        <taxon>Eukaryota</taxon>
        <taxon>Fungi</taxon>
        <taxon>Dikarya</taxon>
        <taxon>Basidiomycota</taxon>
        <taxon>Agaricomycotina</taxon>
        <taxon>Agaricomycetes</taxon>
        <taxon>Agaricomycetidae</taxon>
        <taxon>Agaricales</taxon>
        <taxon>Marasmiineae</taxon>
        <taxon>Mycenaceae</taxon>
        <taxon>Mycena</taxon>
    </lineage>
</organism>
<evidence type="ECO:0000313" key="2">
    <source>
        <dbReference type="EMBL" id="KAJ7041951.1"/>
    </source>
</evidence>
<feature type="transmembrane region" description="Helical" evidence="1">
    <location>
        <begin position="114"/>
        <end position="134"/>
    </location>
</feature>
<comment type="caution">
    <text evidence="2">The sequence shown here is derived from an EMBL/GenBank/DDBJ whole genome shotgun (WGS) entry which is preliminary data.</text>
</comment>
<dbReference type="Proteomes" id="UP001218188">
    <property type="component" value="Unassembled WGS sequence"/>
</dbReference>
<name>A0AAD6TAR4_9AGAR</name>